<evidence type="ECO:0000313" key="2">
    <source>
        <dbReference type="EMBL" id="MBI6629849.1"/>
    </source>
</evidence>
<feature type="transmembrane region" description="Helical" evidence="1">
    <location>
        <begin position="49"/>
        <end position="69"/>
    </location>
</feature>
<gene>
    <name evidence="2" type="ORF">JAO82_08120</name>
</gene>
<evidence type="ECO:0000256" key="1">
    <source>
        <dbReference type="SAM" id="Phobius"/>
    </source>
</evidence>
<dbReference type="RefSeq" id="WP_198685866.1">
    <property type="nucleotide sequence ID" value="NZ_JAEIJD010000005.1"/>
</dbReference>
<proteinExistence type="predicted"/>
<reference evidence="2" key="1">
    <citation type="submission" date="2020-12" db="EMBL/GenBank/DDBJ databases">
        <title>Pontibaca salina gen. nov., sp. nov., isolated from marine sediment.</title>
        <authorList>
            <person name="Bo J."/>
            <person name="Wang S."/>
            <person name="Song X."/>
            <person name="Du Z."/>
        </authorList>
    </citation>
    <scope>NUCLEOTIDE SEQUENCE</scope>
    <source>
        <strain evidence="2">S1109L</strain>
    </source>
</reference>
<dbReference type="EMBL" id="JAEIJD010000005">
    <property type="protein sequence ID" value="MBI6629849.1"/>
    <property type="molecule type" value="Genomic_DNA"/>
</dbReference>
<evidence type="ECO:0000313" key="3">
    <source>
        <dbReference type="Proteomes" id="UP000613255"/>
    </source>
</evidence>
<protein>
    <submittedName>
        <fullName evidence="2">Uncharacterized protein</fullName>
    </submittedName>
</protein>
<accession>A0A934M3H2</accession>
<keyword evidence="1" id="KW-0812">Transmembrane</keyword>
<keyword evidence="1" id="KW-1133">Transmembrane helix</keyword>
<sequence>MPRPATGTGLKRRLRRFQAWVRLHIPFGLRLALGILLMLLGLVGFLPILGFWMIPLGIAIAALDVRPLCRRWRERRRPRD</sequence>
<dbReference type="AlphaFoldDB" id="A0A934M3H2"/>
<keyword evidence="1" id="KW-0472">Membrane</keyword>
<name>A0A934M3H2_9RHOB</name>
<keyword evidence="3" id="KW-1185">Reference proteome</keyword>
<feature type="transmembrane region" description="Helical" evidence="1">
    <location>
        <begin position="21"/>
        <end position="43"/>
    </location>
</feature>
<comment type="caution">
    <text evidence="2">The sequence shown here is derived from an EMBL/GenBank/DDBJ whole genome shotgun (WGS) entry which is preliminary data.</text>
</comment>
<organism evidence="2 3">
    <name type="scientific">Pontibaca salina</name>
    <dbReference type="NCBI Taxonomy" id="2795731"/>
    <lineage>
        <taxon>Bacteria</taxon>
        <taxon>Pseudomonadati</taxon>
        <taxon>Pseudomonadota</taxon>
        <taxon>Alphaproteobacteria</taxon>
        <taxon>Rhodobacterales</taxon>
        <taxon>Roseobacteraceae</taxon>
        <taxon>Pontibaca</taxon>
    </lineage>
</organism>
<dbReference type="Proteomes" id="UP000613255">
    <property type="component" value="Unassembled WGS sequence"/>
</dbReference>